<proteinExistence type="predicted"/>
<dbReference type="EMBL" id="KV018450">
    <property type="protein sequence ID" value="KZV17183.1"/>
    <property type="molecule type" value="Genomic_DNA"/>
</dbReference>
<feature type="compositionally biased region" description="Basic and acidic residues" evidence="2">
    <location>
        <begin position="48"/>
        <end position="58"/>
    </location>
</feature>
<evidence type="ECO:0000313" key="3">
    <source>
        <dbReference type="EMBL" id="KZV17183.1"/>
    </source>
</evidence>
<keyword evidence="4" id="KW-1185">Reference proteome</keyword>
<evidence type="ECO:0000256" key="2">
    <source>
        <dbReference type="SAM" id="MobiDB-lite"/>
    </source>
</evidence>
<sequence>MRGKSYNAPELTKEDLLCFFRFSGKGVEFFGDLDERMGNAEMLQAMQEEARASREVGPPKKTTRKRKVPPSTEEGAQAERRKKSASTSGTHPEETHEKVRMPTPPTAIPEETPAPTQAIPTIEALSSRKRYICNMAPEPDVPMLIPANDTEVIAHFSTHIASKEAMSAELEEAKARSEQEAERLKGEAREEFLKSPEFDVLLGKRVFSYFKDGFWGCLTQFRANGYSEEEHPASFLDLQEALAKLGDEDEEEEGEQEEGEVGDDVEDNVPPS</sequence>
<evidence type="ECO:0000256" key="1">
    <source>
        <dbReference type="SAM" id="Coils"/>
    </source>
</evidence>
<dbReference type="AlphaFoldDB" id="A0A2Z7A8N2"/>
<protein>
    <submittedName>
        <fullName evidence="3">Uncharacterized protein</fullName>
    </submittedName>
</protein>
<feature type="region of interest" description="Disordered" evidence="2">
    <location>
        <begin position="41"/>
        <end position="113"/>
    </location>
</feature>
<feature type="coiled-coil region" evidence="1">
    <location>
        <begin position="160"/>
        <end position="190"/>
    </location>
</feature>
<feature type="compositionally biased region" description="Acidic residues" evidence="2">
    <location>
        <begin position="247"/>
        <end position="272"/>
    </location>
</feature>
<keyword evidence="1" id="KW-0175">Coiled coil</keyword>
<dbReference type="Proteomes" id="UP000250235">
    <property type="component" value="Unassembled WGS sequence"/>
</dbReference>
<feature type="compositionally biased region" description="Basic and acidic residues" evidence="2">
    <location>
        <begin position="91"/>
        <end position="100"/>
    </location>
</feature>
<feature type="region of interest" description="Disordered" evidence="2">
    <location>
        <begin position="243"/>
        <end position="272"/>
    </location>
</feature>
<evidence type="ECO:0000313" key="4">
    <source>
        <dbReference type="Proteomes" id="UP000250235"/>
    </source>
</evidence>
<reference evidence="3 4" key="1">
    <citation type="journal article" date="2015" name="Proc. Natl. Acad. Sci. U.S.A.">
        <title>The resurrection genome of Boea hygrometrica: A blueprint for survival of dehydration.</title>
        <authorList>
            <person name="Xiao L."/>
            <person name="Yang G."/>
            <person name="Zhang L."/>
            <person name="Yang X."/>
            <person name="Zhao S."/>
            <person name="Ji Z."/>
            <person name="Zhou Q."/>
            <person name="Hu M."/>
            <person name="Wang Y."/>
            <person name="Chen M."/>
            <person name="Xu Y."/>
            <person name="Jin H."/>
            <person name="Xiao X."/>
            <person name="Hu G."/>
            <person name="Bao F."/>
            <person name="Hu Y."/>
            <person name="Wan P."/>
            <person name="Li L."/>
            <person name="Deng X."/>
            <person name="Kuang T."/>
            <person name="Xiang C."/>
            <person name="Zhu J.K."/>
            <person name="Oliver M.J."/>
            <person name="He Y."/>
        </authorList>
    </citation>
    <scope>NUCLEOTIDE SEQUENCE [LARGE SCALE GENOMIC DNA]</scope>
    <source>
        <strain evidence="4">cv. XS01</strain>
    </source>
</reference>
<gene>
    <name evidence="3" type="ORF">F511_03984</name>
</gene>
<accession>A0A2Z7A8N2</accession>
<name>A0A2Z7A8N2_9LAMI</name>
<organism evidence="3 4">
    <name type="scientific">Dorcoceras hygrometricum</name>
    <dbReference type="NCBI Taxonomy" id="472368"/>
    <lineage>
        <taxon>Eukaryota</taxon>
        <taxon>Viridiplantae</taxon>
        <taxon>Streptophyta</taxon>
        <taxon>Embryophyta</taxon>
        <taxon>Tracheophyta</taxon>
        <taxon>Spermatophyta</taxon>
        <taxon>Magnoliopsida</taxon>
        <taxon>eudicotyledons</taxon>
        <taxon>Gunneridae</taxon>
        <taxon>Pentapetalae</taxon>
        <taxon>asterids</taxon>
        <taxon>lamiids</taxon>
        <taxon>Lamiales</taxon>
        <taxon>Gesneriaceae</taxon>
        <taxon>Didymocarpoideae</taxon>
        <taxon>Trichosporeae</taxon>
        <taxon>Loxocarpinae</taxon>
        <taxon>Dorcoceras</taxon>
    </lineage>
</organism>